<dbReference type="GO" id="GO:0005886">
    <property type="term" value="C:plasma membrane"/>
    <property type="evidence" value="ECO:0007669"/>
    <property type="project" value="UniProtKB-SubCell"/>
</dbReference>
<keyword evidence="9" id="KW-0472">Membrane</keyword>
<evidence type="ECO:0000256" key="10">
    <source>
        <dbReference type="ARBA" id="ARBA00047899"/>
    </source>
</evidence>
<keyword evidence="4" id="KW-0808">Transferase</keyword>
<keyword evidence="6" id="KW-0547">Nucleotide-binding</keyword>
<protein>
    <recommendedName>
        <fullName evidence="2">non-specific serine/threonine protein kinase</fullName>
        <ecNumber evidence="2">2.7.11.1</ecNumber>
    </recommendedName>
</protein>
<dbReference type="Pfam" id="PF00069">
    <property type="entry name" value="Pkinase"/>
    <property type="match status" value="1"/>
</dbReference>
<evidence type="ECO:0000256" key="1">
    <source>
        <dbReference type="ARBA" id="ARBA00004162"/>
    </source>
</evidence>
<dbReference type="InterPro" id="IPR047117">
    <property type="entry name" value="PERK1-13-like"/>
</dbReference>
<dbReference type="PANTHER" id="PTHR47982">
    <property type="entry name" value="PROLINE-RICH RECEPTOR-LIKE PROTEIN KINASE PERK4"/>
    <property type="match status" value="1"/>
</dbReference>
<evidence type="ECO:0000256" key="7">
    <source>
        <dbReference type="ARBA" id="ARBA00022840"/>
    </source>
</evidence>
<feature type="domain" description="Protein kinase" evidence="12">
    <location>
        <begin position="367"/>
        <end position="628"/>
    </location>
</feature>
<dbReference type="InterPro" id="IPR008266">
    <property type="entry name" value="Tyr_kinase_AS"/>
</dbReference>
<evidence type="ECO:0000313" key="13">
    <source>
        <dbReference type="EMBL" id="CAA2961307.1"/>
    </source>
</evidence>
<dbReference type="SUPFAM" id="SSF56112">
    <property type="entry name" value="Protein kinase-like (PK-like)"/>
    <property type="match status" value="1"/>
</dbReference>
<dbReference type="InterPro" id="IPR011009">
    <property type="entry name" value="Kinase-like_dom_sf"/>
</dbReference>
<accession>A0A8S0Q546</accession>
<evidence type="ECO:0000256" key="9">
    <source>
        <dbReference type="ARBA" id="ARBA00023136"/>
    </source>
</evidence>
<dbReference type="PROSITE" id="PS50011">
    <property type="entry name" value="PROTEIN_KINASE_DOM"/>
    <property type="match status" value="1"/>
</dbReference>
<comment type="catalytic activity">
    <reaction evidence="11">
        <text>L-seryl-[protein] + ATP = O-phospho-L-seryl-[protein] + ADP + H(+)</text>
        <dbReference type="Rhea" id="RHEA:17989"/>
        <dbReference type="Rhea" id="RHEA-COMP:9863"/>
        <dbReference type="Rhea" id="RHEA-COMP:11604"/>
        <dbReference type="ChEBI" id="CHEBI:15378"/>
        <dbReference type="ChEBI" id="CHEBI:29999"/>
        <dbReference type="ChEBI" id="CHEBI:30616"/>
        <dbReference type="ChEBI" id="CHEBI:83421"/>
        <dbReference type="ChEBI" id="CHEBI:456216"/>
        <dbReference type="EC" id="2.7.11.1"/>
    </reaction>
</comment>
<reference evidence="13 14" key="1">
    <citation type="submission" date="2019-12" db="EMBL/GenBank/DDBJ databases">
        <authorList>
            <person name="Alioto T."/>
            <person name="Alioto T."/>
            <person name="Gomez Garrido J."/>
        </authorList>
    </citation>
    <scope>NUCLEOTIDE SEQUENCE [LARGE SCALE GENOMIC DNA]</scope>
</reference>
<keyword evidence="8" id="KW-1133">Transmembrane helix</keyword>
<dbReference type="Gene3D" id="3.30.200.20">
    <property type="entry name" value="Phosphorylase Kinase, domain 1"/>
    <property type="match status" value="1"/>
</dbReference>
<dbReference type="Proteomes" id="UP000594638">
    <property type="component" value="Unassembled WGS sequence"/>
</dbReference>
<dbReference type="FunFam" id="3.30.200.20:FF:000604">
    <property type="entry name" value="Proline-rich receptor-like protein kinase PERK8"/>
    <property type="match status" value="1"/>
</dbReference>
<dbReference type="PANTHER" id="PTHR47982:SF42">
    <property type="entry name" value="PROTEIN KINASE DOMAIN-CONTAINING PROTEIN"/>
    <property type="match status" value="1"/>
</dbReference>
<dbReference type="PROSITE" id="PS00109">
    <property type="entry name" value="PROTEIN_KINASE_TYR"/>
    <property type="match status" value="1"/>
</dbReference>
<organism evidence="13 14">
    <name type="scientific">Olea europaea subsp. europaea</name>
    <dbReference type="NCBI Taxonomy" id="158383"/>
    <lineage>
        <taxon>Eukaryota</taxon>
        <taxon>Viridiplantae</taxon>
        <taxon>Streptophyta</taxon>
        <taxon>Embryophyta</taxon>
        <taxon>Tracheophyta</taxon>
        <taxon>Spermatophyta</taxon>
        <taxon>Magnoliopsida</taxon>
        <taxon>eudicotyledons</taxon>
        <taxon>Gunneridae</taxon>
        <taxon>Pentapetalae</taxon>
        <taxon>asterids</taxon>
        <taxon>lamiids</taxon>
        <taxon>Lamiales</taxon>
        <taxon>Oleaceae</taxon>
        <taxon>Oleeae</taxon>
        <taxon>Olea</taxon>
    </lineage>
</organism>
<evidence type="ECO:0000259" key="12">
    <source>
        <dbReference type="PROSITE" id="PS50011"/>
    </source>
</evidence>
<comment type="subcellular location">
    <subcellularLocation>
        <location evidence="1">Cell membrane</location>
        <topology evidence="1">Single-pass membrane protein</topology>
    </subcellularLocation>
</comment>
<evidence type="ECO:0000256" key="6">
    <source>
        <dbReference type="ARBA" id="ARBA00022741"/>
    </source>
</evidence>
<dbReference type="GO" id="GO:0005524">
    <property type="term" value="F:ATP binding"/>
    <property type="evidence" value="ECO:0007669"/>
    <property type="project" value="UniProtKB-KW"/>
</dbReference>
<comment type="caution">
    <text evidence="13">The sequence shown here is derived from an EMBL/GenBank/DDBJ whole genome shotgun (WGS) entry which is preliminary data.</text>
</comment>
<dbReference type="AlphaFoldDB" id="A0A8S0Q546"/>
<dbReference type="Gramene" id="OE9A076091T1">
    <property type="protein sequence ID" value="OE9A076091C1"/>
    <property type="gene ID" value="OE9A076091"/>
</dbReference>
<dbReference type="GO" id="GO:0004674">
    <property type="term" value="F:protein serine/threonine kinase activity"/>
    <property type="evidence" value="ECO:0007669"/>
    <property type="project" value="UniProtKB-KW"/>
</dbReference>
<evidence type="ECO:0000256" key="4">
    <source>
        <dbReference type="ARBA" id="ARBA00022679"/>
    </source>
</evidence>
<keyword evidence="5" id="KW-0812">Transmembrane</keyword>
<keyword evidence="13" id="KW-0418">Kinase</keyword>
<dbReference type="EMBL" id="CACTIH010000526">
    <property type="protein sequence ID" value="CAA2961307.1"/>
    <property type="molecule type" value="Genomic_DNA"/>
</dbReference>
<keyword evidence="14" id="KW-1185">Reference proteome</keyword>
<evidence type="ECO:0000256" key="11">
    <source>
        <dbReference type="ARBA" id="ARBA00048679"/>
    </source>
</evidence>
<dbReference type="OrthoDB" id="4062651at2759"/>
<evidence type="ECO:0000313" key="14">
    <source>
        <dbReference type="Proteomes" id="UP000594638"/>
    </source>
</evidence>
<evidence type="ECO:0000256" key="2">
    <source>
        <dbReference type="ARBA" id="ARBA00012513"/>
    </source>
</evidence>
<evidence type="ECO:0000256" key="5">
    <source>
        <dbReference type="ARBA" id="ARBA00022692"/>
    </source>
</evidence>
<proteinExistence type="predicted"/>
<comment type="catalytic activity">
    <reaction evidence="10">
        <text>L-threonyl-[protein] + ATP = O-phospho-L-threonyl-[protein] + ADP + H(+)</text>
        <dbReference type="Rhea" id="RHEA:46608"/>
        <dbReference type="Rhea" id="RHEA-COMP:11060"/>
        <dbReference type="Rhea" id="RHEA-COMP:11605"/>
        <dbReference type="ChEBI" id="CHEBI:15378"/>
        <dbReference type="ChEBI" id="CHEBI:30013"/>
        <dbReference type="ChEBI" id="CHEBI:30616"/>
        <dbReference type="ChEBI" id="CHEBI:61977"/>
        <dbReference type="ChEBI" id="CHEBI:456216"/>
        <dbReference type="EC" id="2.7.11.1"/>
    </reaction>
</comment>
<gene>
    <name evidence="13" type="ORF">OLEA9_A076091</name>
</gene>
<dbReference type="EC" id="2.7.11.1" evidence="2"/>
<dbReference type="CDD" id="cd14066">
    <property type="entry name" value="STKc_IRAK"/>
    <property type="match status" value="1"/>
</dbReference>
<evidence type="ECO:0000256" key="3">
    <source>
        <dbReference type="ARBA" id="ARBA00022527"/>
    </source>
</evidence>
<evidence type="ECO:0000256" key="8">
    <source>
        <dbReference type="ARBA" id="ARBA00022989"/>
    </source>
</evidence>
<dbReference type="InterPro" id="IPR000719">
    <property type="entry name" value="Prot_kinase_dom"/>
</dbReference>
<keyword evidence="7" id="KW-0067">ATP-binding</keyword>
<keyword evidence="3" id="KW-0723">Serine/threonine-protein kinase</keyword>
<name>A0A8S0Q546_OLEEU</name>
<dbReference type="Gene3D" id="1.10.510.10">
    <property type="entry name" value="Transferase(Phosphotransferase) domain 1"/>
    <property type="match status" value="1"/>
</dbReference>
<sequence>MMIEKMGAQKVVLISTSIDISWIAIKGVVMEGLSLDPGDELTFLGVIRWINPRHVPLLGAVKLLGFKGKGDSNMIFASNEGNMEEELSMKRDELQKNDGIMQLQKLCETEKKVKMNVEVEAGPSRKAVAVRGAKKLGATWIILDRELKKDKQYFMDRLSCGISSMKSNNTVVVVRGPIRKHVSYDEMIPTYSWEELSPSQQSKYVASRGPIREHGTFDENIPSYLRDKYSKSPATQKASSFKEQAHNRCSRHFPDNSKVLASTAGIIETRQSAVDIQEIENIMTTKQVAEENSNGRTLKYKGQNEVCSIKYIKREKKKQNNGEGNETKTQTREEFESTCSVCRNKRPKLAMQREFTFEELYEATGGFSGENFLSEGGFGLVFKGVLENGLKIAVKQHKAASLQGEKEFKSEVHVLSQARHQNLVMLLGSCSKGSQRLLVYEYVCNGSLEELLSGDSKRPLNWEKRIKIALGAAKGLAYLHARNIVHRDMRPSNILITHDHESRLGDFGLAKAQEDDSITSVSGMVGTLGYMAPEYAEHGKMSTKTDVYSFGMVMLQLITGLRITDKIPEGKSLVGWAKPLLESKNYPDLIDKRIADSHDVHQLLWMVRVAESCLKKDPNVRCTMEQVC</sequence>